<dbReference type="InterPro" id="IPR036113">
    <property type="entry name" value="Asp/Glu-ADT_sf_sub_c"/>
</dbReference>
<evidence type="ECO:0000313" key="7">
    <source>
        <dbReference type="Proteomes" id="UP000019365"/>
    </source>
</evidence>
<dbReference type="SUPFAM" id="SSF141000">
    <property type="entry name" value="Glu-tRNAGln amidotransferase C subunit"/>
    <property type="match status" value="1"/>
</dbReference>
<evidence type="ECO:0000313" key="6">
    <source>
        <dbReference type="EMBL" id="EWM53870.1"/>
    </source>
</evidence>
<comment type="similarity">
    <text evidence="1">Belongs to the GatC family.</text>
</comment>
<comment type="catalytic activity">
    <reaction evidence="5">
        <text>L-glutamyl-tRNA(Gln) + L-glutamine + ATP + H2O = L-glutaminyl-tRNA(Gln) + L-glutamate + ADP + phosphate + H(+)</text>
        <dbReference type="Rhea" id="RHEA:17521"/>
        <dbReference type="Rhea" id="RHEA-COMP:9681"/>
        <dbReference type="Rhea" id="RHEA-COMP:9684"/>
        <dbReference type="ChEBI" id="CHEBI:15377"/>
        <dbReference type="ChEBI" id="CHEBI:15378"/>
        <dbReference type="ChEBI" id="CHEBI:29985"/>
        <dbReference type="ChEBI" id="CHEBI:30616"/>
        <dbReference type="ChEBI" id="CHEBI:43474"/>
        <dbReference type="ChEBI" id="CHEBI:58359"/>
        <dbReference type="ChEBI" id="CHEBI:78520"/>
        <dbReference type="ChEBI" id="CHEBI:78521"/>
        <dbReference type="ChEBI" id="CHEBI:456216"/>
    </reaction>
</comment>
<dbReference type="RefSeq" id="WP_019678478.1">
    <property type="nucleotide sequence ID" value="NZ_ATAX01000023.1"/>
</dbReference>
<evidence type="ECO:0000256" key="4">
    <source>
        <dbReference type="ARBA" id="ARBA00047380"/>
    </source>
</evidence>
<dbReference type="Pfam" id="PF02686">
    <property type="entry name" value="GatC"/>
    <property type="match status" value="1"/>
</dbReference>
<protein>
    <recommendedName>
        <fullName evidence="8">Aspartyl/glutamyl-tRNA(Asn/Gln) amidotransferase subunit C</fullName>
    </recommendedName>
</protein>
<name>W7UYV1_RUMFL</name>
<dbReference type="Gene3D" id="1.10.20.60">
    <property type="entry name" value="Glu-tRNAGln amidotransferase C subunit, N-terminal domain"/>
    <property type="match status" value="1"/>
</dbReference>
<gene>
    <name evidence="6" type="ORF">RF007C_09160</name>
</gene>
<dbReference type="EMBL" id="ATAX01000023">
    <property type="protein sequence ID" value="EWM53870.1"/>
    <property type="molecule type" value="Genomic_DNA"/>
</dbReference>
<comment type="subunit">
    <text evidence="2">Heterotrimer of A, B and C subunits.</text>
</comment>
<reference evidence="6 7" key="1">
    <citation type="journal article" date="2014" name="PLoS ONE">
        <title>Rumen cellulosomics: divergent fiber-degrading strategies revealed by comparative genome-wide analysis of six ruminococcal strains.</title>
        <authorList>
            <person name="Dassa B."/>
            <person name="Borovok I."/>
            <person name="Ruimy-Israeli V."/>
            <person name="Lamed R."/>
            <person name="Flint H.J."/>
            <person name="Duncan S.H."/>
            <person name="Henrissat B."/>
            <person name="Coutinho P."/>
            <person name="Morrison M."/>
            <person name="Mosoni P."/>
            <person name="Yeoman C.J."/>
            <person name="White B.A."/>
            <person name="Bayer E.A."/>
        </authorList>
    </citation>
    <scope>NUCLEOTIDE SEQUENCE [LARGE SCALE GENOMIC DNA]</scope>
    <source>
        <strain evidence="6 7">007c</strain>
    </source>
</reference>
<sequence>MEYSIKKIAELACLDIDPVHYEEFAADFDEIVEMMSELPEYGCNDHIPEPMELRDDAAGNTGCAEELSKNAPEFVNGCFTVPRTVEY</sequence>
<comment type="function">
    <text evidence="3">Allows the formation of correctly charged Asn-tRNA(Asn) or Gln-tRNA(Gln) through the transamidation of misacylated Asp-tRNA(Asn) or Glu-tRNA(Gln) in organisms which lack either or both of asparaginyl-tRNA or glutaminyl-tRNA synthetases. The reaction takes place in the presence of glutamine and ATP through an activated phospho-Asp-tRNA(Asn) or phospho-Glu-tRNA(Gln).</text>
</comment>
<proteinExistence type="inferred from homology"/>
<evidence type="ECO:0000256" key="5">
    <source>
        <dbReference type="ARBA" id="ARBA00047913"/>
    </source>
</evidence>
<evidence type="ECO:0000256" key="3">
    <source>
        <dbReference type="ARBA" id="ARBA00024799"/>
    </source>
</evidence>
<keyword evidence="7" id="KW-1185">Reference proteome</keyword>
<dbReference type="PATRIC" id="fig|1341157.4.peg.1514"/>
<dbReference type="eggNOG" id="COG0721">
    <property type="taxonomic scope" value="Bacteria"/>
</dbReference>
<dbReference type="OrthoDB" id="9813938at2"/>
<dbReference type="InterPro" id="IPR003837">
    <property type="entry name" value="GatC"/>
</dbReference>
<dbReference type="GO" id="GO:0006450">
    <property type="term" value="P:regulation of translational fidelity"/>
    <property type="evidence" value="ECO:0007669"/>
    <property type="project" value="InterPro"/>
</dbReference>
<dbReference type="Proteomes" id="UP000019365">
    <property type="component" value="Unassembled WGS sequence"/>
</dbReference>
<accession>W7UYV1</accession>
<comment type="caution">
    <text evidence="6">The sequence shown here is derived from an EMBL/GenBank/DDBJ whole genome shotgun (WGS) entry which is preliminary data.</text>
</comment>
<evidence type="ECO:0000256" key="1">
    <source>
        <dbReference type="ARBA" id="ARBA00010757"/>
    </source>
</evidence>
<dbReference type="AlphaFoldDB" id="W7UYV1"/>
<comment type="catalytic activity">
    <reaction evidence="4">
        <text>L-aspartyl-tRNA(Asn) + L-glutamine + ATP + H2O = L-asparaginyl-tRNA(Asn) + L-glutamate + ADP + phosphate + 2 H(+)</text>
        <dbReference type="Rhea" id="RHEA:14513"/>
        <dbReference type="Rhea" id="RHEA-COMP:9674"/>
        <dbReference type="Rhea" id="RHEA-COMP:9677"/>
        <dbReference type="ChEBI" id="CHEBI:15377"/>
        <dbReference type="ChEBI" id="CHEBI:15378"/>
        <dbReference type="ChEBI" id="CHEBI:29985"/>
        <dbReference type="ChEBI" id="CHEBI:30616"/>
        <dbReference type="ChEBI" id="CHEBI:43474"/>
        <dbReference type="ChEBI" id="CHEBI:58359"/>
        <dbReference type="ChEBI" id="CHEBI:78515"/>
        <dbReference type="ChEBI" id="CHEBI:78516"/>
        <dbReference type="ChEBI" id="CHEBI:456216"/>
    </reaction>
</comment>
<evidence type="ECO:0008006" key="8">
    <source>
        <dbReference type="Google" id="ProtNLM"/>
    </source>
</evidence>
<evidence type="ECO:0000256" key="2">
    <source>
        <dbReference type="ARBA" id="ARBA00011123"/>
    </source>
</evidence>
<organism evidence="6 7">
    <name type="scientific">Ruminococcus flavefaciens 007c</name>
    <dbReference type="NCBI Taxonomy" id="1341157"/>
    <lineage>
        <taxon>Bacteria</taxon>
        <taxon>Bacillati</taxon>
        <taxon>Bacillota</taxon>
        <taxon>Clostridia</taxon>
        <taxon>Eubacteriales</taxon>
        <taxon>Oscillospiraceae</taxon>
        <taxon>Ruminococcus</taxon>
    </lineage>
</organism>